<comment type="subcellular location">
    <subcellularLocation>
        <location evidence="1">Nucleus</location>
        <location evidence="1">Nucleolus</location>
    </subcellularLocation>
    <subcellularLocation>
        <location evidence="2">Nucleus</location>
        <location evidence="2">Nucleoplasm</location>
    </subcellularLocation>
</comment>
<dbReference type="PANTHER" id="PTHR48103:SF2">
    <property type="entry name" value="MIDASIN"/>
    <property type="match status" value="1"/>
</dbReference>
<sequence length="4939" mass="562749">LKLTEWTEEIISKALAHLSEHIFDLEAGKYISNYFSHSIVEIVTLALQSSVDHQLKCLMLGRLVKQHPHLLQTCLIYFETAEAPWCSESASSKKLKKKKTELLTDLDIVECCWTFIQVSFDHFKTKWDWSNFINKYIFSKDYQIVWIVCMCISKLLCMNEKSKSHLLRKYFSNEEIQNYTLHYGRGDALSAALNVELPRLDVNESDAEISSDVSLTMTDFTVNICGVILPVYNKKVQIKDGCLVLVKSTIENLRKVAIGISTSKAVCLFGPVGCGKSVLIDHLAQLTGRTNGKELLKVQLGEETDAKLLLGTYKCTDVPGEFIWESGVLTKAVMGGYWLLIEDIESASSDVAAVLSCLLEQNTISVPGFRDNVQAAPGFQLFMTHRLYPGLQSYHRKQTSATELLERHWLQINVEQLNRDELTKIIQYKFPVLKTIASRMVAVYLLFSKGLHEETDLKEHSLYRGGRLISTRDLMKWCTRAEIGFDVSSQESALKVLQDAIDIFCSSYSDPDVRLDLAGDVAACLGIIKTKAEYYCNLHKPYVVLSGDTCLAGRVSLPKLLSDEPASLEELSHNLKFALTRESCCLLERIAVCISLNEPVLLVGETGTGKTSTIQLLAKQTGHNLIVINMNQQSDSSDLLGGYKPVDIKQLMLPLRDEFEKLFRSFFNVQENLKFLENISVCISKRMWATLLKLMSHSQAAAVKRLLASNSKSNMLTQWRNLGEKIYKLQTQINQGQSAMAFSFIEGSLVRALTQGHWVLLDEINLASAETLQCLSGLLEGSKGSVSLLERGDKVEVTRHPNFRLLAAMNPANDFGKKDLPLGIRNRFTEFYVSEYTEKNDLILVVSCYLASLPPEKVNVVVDFYLIMKKYAKEILSDSMGHKPIYSLRTLCRALIVASANLCGNIQRSLYEALCLSFLTQLNTESHKIVKSKIAKTVLEDCTSKSILKQPIPEPSPKGKYVSFEGYWIPKGPQPPHLSKKYLLTASVRRNLSDIARCVSLSNHPVLIQGETSVGKTSLITYLAQALGHKCFRINNHQHTDLQEYVGSYIADPISGNLIFKEGVLVEAMREGHWIILDELNLAPSEVLEALNRVLDDNRELFIPETQTMIKAHANFRLFATQNPPGLYGGRKMLSRAFRNRFVELHFDEIPATELEEILHHRCDMPMSYCKKMVAVMCDLQVRRKGSAAFAGKQGYITLRDLFRWGERYRLANPPDSSGYYDWDQHIADEGYLVLAGRVRKDEESNTIKEVLEKKIKRTVDLEKLFTLNANTSSVTKHILQKVVAAPLPNDFRHIVWTYNFRRLAVLVGKALEFSEPVLLIGDTGCGKTTICQLLTSLNNQIMYSVNCHQHSESSDFVGGLRPVRDKTESSGKLFEWVDGPLVNAMKDGQIFLADEISLADDSVLERLNSLLEPERMLLISEKGSGDELEIAAEKNFRFISTMNPGGDFGKKELSPALRNRLTEIWCEGPNSQSDIIQIIEHNVKSGLFFGNQQDGSSGIGIAIYNFVQWLKSTELGKRIAVSIRDILAWVNFINFVLVDEYSERISFDVATAYVHGACLTFLDAIGTATTSMDNLDIVKSFRKTAIDFLINQIDKALGYHSTALDILKDPTLGKLEISIKEEKFGIHPFYISKVPNTQLVKDFMFEAPTTCLNTLRLLRALQISSRAVLLEGNPGVGKTSVVMALARATGNKVTRINLSEQTDVSDLFGADLPVEGAAGGTFAWRDGPFLKALKQGHWILLDELNLASQSVVEGLNSVLDHRGEIFIPELGKTFTVQQKTTKIFACQNPQRQGGARKGLPQSFLNRFTQVFMEPLTASDYKTILTGLYPHLSNDLIDKMIEFNMKLIEKSRGGWGLQGGPFEWNLRDLTYWIQTIAHNNPGTFVSTIYADRMRNRQDKIDVLNLYENIFGTSYPLVKDTSPLVITSDNVMFGEVSLPRNFTENEFALVNVVDKNGELLILRNQLPLLRSLALCVNKGWMAILVGDSYTGKTSAIQVLAQLVGQRLYSIPVSSAMDTTELLGAFEQTDYGRHLDTIAEKVEKLVNITGQKFILDGNLDDLTSLLHAWYSYNVQHVRQDEKEEYTLTDAVNIFSRKVEMLNKVLRLIPPSNLREDLHKKLNQLKLFVESHGLKAGGTFEWIDSILVKCLQEGNWLVIDNVNLCSSAVLDRLNGLLEAGGVLTIGERGMGPDGEITIKPHRNFRIFLTMDPKHGSISRAMRNRGIEIYVEHTSVSSVHPFDLEALLNKLGITLQSHRTCLIEIHERIVSITQGAEKPNLNHLLHAAFLTTENCRSGFPLKIAMENAFRDVYLKSRMLTKEQKSLLTITLSEAFLEYNKVFTNENISPFDCFRPETKTLSTVIIQECSQLASIKQQSSLLLSVIELLETISVSNTWSRNLPSYQLNDIIGYETYKLKLPKSVCLEHQIIASIPFMVISYYNLASYCDIKLRHVWLEANLQNLRNNNFTLKIAEQILKISEIVSSVLLDNINKSDIPWDVRQINCEQLFTKNFDWSSENKIMLLIFYKVILGCEANKDELSDKQIYWQSITAWEYSHLLKKGTITDMYTDQPILCEISTFLEGIDKIILELFTNKEISMTSEQCCHWLYNVAWKFRLSNTANRRLFIVRKSASHNIPQICEETLRLIILHYKWFRKYIFPEIQNLITDIGNLSQTTSSFLQLVKKFDDSIEINKLNMIPTSRRIMRSLHQPPPHRTTKQCDISKIIHRMVHSIDAWKNLSVKKMINNFLLLSEEEHDLRSKLIDCNERFHLNCSQDEDLATLEKMENIIKEKLTLSDPPLEKCTSIIKLWPFLELICLQLNIAVRVHLSSEFEHGNVMYHTLSQSLLRWLNATDIVSPAIVGIVKAFLKSDKTTGENSMQLLFLLLEHMNYSLTLMNPVELLKWNVNESTENDELFIEGCFPLSSPLISLYLSIILKMSRSKDMSILALKEHSSTTYCFKKLKLMLWKNLTAIFSNELDNGSNEELCLKNSITLLMHTLIKHLLPDVDNNYNKLPLDQLIQNYIPNLITALTSFSAVNEITNLGQSSMEKFQPPELQFKPIVESLQELAELTIKLDSFSGEHKFIVIGKAWLLLGHIYLMFFSKLELVDPIQKKAIKRQYTLEEIRELRMLICVESLNKTILGDSKQWPLKLQHETRIQDLTNKAENLNKATAVRPCPSLYNSIHNDLNTFVNGIASNSVIRKYSARITSANPVDKESIITDGNSWIRSLTGFKQNFYYSYYVTYPDIVTPALLAISQIIHGMKLVCSSNNKIVISNECEGDLNVQDCMARLSLYPIPNFQSVVNLINICGSSHVIELIKKSQEIAKSGNIDGYKTKLAKICVRLTMILVDNNLFNNVKGQFFNVLDYIVKSWEIIQNEQQIKLAQEQSIYINKLTPLEIEEEETKISISQIFPSQRDEDFGDLENEASLEYQPQKKPQTRKDLDKLTLSQFDIKDICKIHAQIVEKNAKAHWIYKNETFNNVDDDNNIILFNERINIFIELIEGLYLTCDKRIDFDAVPALMLALNNTFDYNDISLGKKYDFYRDANISEAKQCNTLLNVILTKVDEMLCEWPEHPTLKQIEIIIKRIINFSITSSISRFLTGLEILLTRLHEWEENAHDGVSLASHTASLTELIIKWRKLELTAWKGALNSALISAQENASKWWFYIYSLITSYLNGNNDEEELVHGLQNYMESSPLGEYSVRLNFLWTFHCHCLLLPKSSKQDQLCKIFWNLHSYYKLFKSSITKKIKDLGQPIEKKLKDFVKLARWNDINYWTVKAAIEKTHRTIHKYIKEYQKVLNEPSNCAMIKLDEIQDKNKLVSTINFMNYLTPYKLPELNPEQDISEKTIESPESLLAQLGTFLKKARRICKSCILKCPYPDLLNKLLVLIEDVKETEILINNREIDETLPEEKKRSSAKALLQRKRKAITDIFRILTQLGLSYRTGLLTYEHKNFNFTTLPPINISSSLKQIDSRNGDQDWLISWNQMEEYFYTSIALSAQLKCILQKPHQDLGPHIIERVKGFSSHYTKLIQDMKVSLCTNSVNLFRVRSLLIQLKNVFQDNIGIIHKTLHQQKETLKNCLDEIMFCVGQFKDLLNICPEHDMREDDLKSIPIIFPELENDGLINGFKYCNSWQEVKDKIDSILKLSNLQKENLKKFERNETFYKSTNESPTQNYCVDIIKNKSYFEFINNGYNFLKQISIDLAKIEETFQSKVNDKVLYNPLTISLNMLKVKLDQELNIYRQLQFPQDVDRDNFHNQKQINNKIVEEFENIIEVILHKSLIIIQNIFKNYVQNTVSTESQEANVELAKEMETQCFSDNHIKDKIVENLLGDTKQLNLDELAVELQTVFHKLDSIDNIQTSLICQRLLISIFPHLDQLTSLSQFIVIEQTSAVKVLSKLHTSLLSLLVNFSQNGYNIPEGLLDSEEGEGEGAKGGLGLGDGEGEKDISDQIESQDQLEDAKKPGEYDNEEQKECKEEEKGIEMEEDIGGKLQDLEKKGDGDEEEDDDDKEEPDKEMGDTDKGDDILDKEIWGSDSEEEPDDDNKKPKETQGTTGAEETEKEMGARDDDDNHSNEEKENKDGQRKPKHDEINEEADDEEQVDPYHNKRPLTPEIEPLNLEDEELKLDDDLNMDNDDEEEDNEKNPFDIDDMKDKMQNQEETDENTKSDNEEKNESANEEEEPIDISDDEDPTKEPQLKDNEEQGIEEEPAVEQPDEVDEKKDGEELEKEEADENKMEEKSAPDTIPSTSFAESSEQKLAQDQVTGNSNELETTDLRPQERMAMGEEKSGEGAADQENVNIGGQSGDIGKQRQTGSKHRQDKRQRPGHSDLDRSLGELNEPASKKLKAIDIPRQDEFAEESSKEGIDEDPNADLYQHIHESKGSLHDTQIIDAATKEQAEKQPVLNKEEEESEELKQDDEIMEIDSDDLTEDNNVPKHLPEKNY</sequence>
<dbReference type="FunFam" id="3.40.50.300:FF:000956">
    <property type="entry name" value="Midasin"/>
    <property type="match status" value="1"/>
</dbReference>
<comment type="similarity">
    <text evidence="3">Belongs to the midasin family.</text>
</comment>
<evidence type="ECO:0000313" key="11">
    <source>
        <dbReference type="EMBL" id="JAC14498.1"/>
    </source>
</evidence>
<feature type="compositionally biased region" description="Basic and acidic residues" evidence="9">
    <location>
        <begin position="4818"/>
        <end position="4830"/>
    </location>
</feature>
<dbReference type="GO" id="GO:0000027">
    <property type="term" value="P:ribosomal large subunit assembly"/>
    <property type="evidence" value="ECO:0007669"/>
    <property type="project" value="InterPro"/>
</dbReference>
<feature type="domain" description="AAA+ ATPase" evidence="10">
    <location>
        <begin position="1314"/>
        <end position="1472"/>
    </location>
</feature>
<dbReference type="GO" id="GO:0000055">
    <property type="term" value="P:ribosomal large subunit export from nucleus"/>
    <property type="evidence" value="ECO:0007669"/>
    <property type="project" value="TreeGrafter"/>
</dbReference>
<dbReference type="FunFam" id="3.40.50.300:FF:000142">
    <property type="entry name" value="Midasin"/>
    <property type="match status" value="1"/>
</dbReference>
<evidence type="ECO:0000256" key="1">
    <source>
        <dbReference type="ARBA" id="ARBA00004604"/>
    </source>
</evidence>
<feature type="compositionally biased region" description="Basic and acidic residues" evidence="9">
    <location>
        <begin position="4871"/>
        <end position="4880"/>
    </location>
</feature>
<feature type="domain" description="AAA+ ATPase" evidence="10">
    <location>
        <begin position="1665"/>
        <end position="1817"/>
    </location>
</feature>
<feature type="compositionally biased region" description="Basic and acidic residues" evidence="9">
    <location>
        <begin position="4769"/>
        <end position="4785"/>
    </location>
</feature>
<dbReference type="Pfam" id="PF07728">
    <property type="entry name" value="AAA_5"/>
    <property type="match status" value="7"/>
</dbReference>
<dbReference type="GO" id="GO:0016887">
    <property type="term" value="F:ATP hydrolysis activity"/>
    <property type="evidence" value="ECO:0007669"/>
    <property type="project" value="InterPro"/>
</dbReference>
<dbReference type="InterPro" id="IPR003593">
    <property type="entry name" value="AAA+_ATPase"/>
</dbReference>
<evidence type="ECO:0000256" key="9">
    <source>
        <dbReference type="SAM" id="MobiDB-lite"/>
    </source>
</evidence>
<dbReference type="FunFam" id="3.40.50.300:FF:000764">
    <property type="entry name" value="Midasin"/>
    <property type="match status" value="1"/>
</dbReference>
<dbReference type="InterPro" id="IPR040848">
    <property type="entry name" value="AAA_lid_7"/>
</dbReference>
<feature type="compositionally biased region" description="Basic and acidic residues" evidence="9">
    <location>
        <begin position="4508"/>
        <end position="4528"/>
    </location>
</feature>
<feature type="compositionally biased region" description="Acidic residues" evidence="9">
    <location>
        <begin position="4587"/>
        <end position="4597"/>
    </location>
</feature>
<dbReference type="PIRSF" id="PIRSF010340">
    <property type="entry name" value="Midasin"/>
    <property type="match status" value="1"/>
</dbReference>
<feature type="compositionally biased region" description="Polar residues" evidence="9">
    <location>
        <begin position="4741"/>
        <end position="4766"/>
    </location>
</feature>
<feature type="compositionally biased region" description="Basic and acidic residues" evidence="9">
    <location>
        <begin position="4929"/>
        <end position="4939"/>
    </location>
</feature>
<organism evidence="11">
    <name type="scientific">Triatoma infestans</name>
    <name type="common">Assassin bug</name>
    <dbReference type="NCBI Taxonomy" id="30076"/>
    <lineage>
        <taxon>Eukaryota</taxon>
        <taxon>Metazoa</taxon>
        <taxon>Ecdysozoa</taxon>
        <taxon>Arthropoda</taxon>
        <taxon>Hexapoda</taxon>
        <taxon>Insecta</taxon>
        <taxon>Pterygota</taxon>
        <taxon>Neoptera</taxon>
        <taxon>Paraneoptera</taxon>
        <taxon>Hemiptera</taxon>
        <taxon>Heteroptera</taxon>
        <taxon>Panheteroptera</taxon>
        <taxon>Cimicomorpha</taxon>
        <taxon>Reduviidae</taxon>
        <taxon>Triatominae</taxon>
        <taxon>Triatoma</taxon>
    </lineage>
</organism>
<feature type="compositionally biased region" description="Basic and acidic residues" evidence="9">
    <location>
        <begin position="4455"/>
        <end position="4479"/>
    </location>
</feature>
<feature type="compositionally biased region" description="Acidic residues" evidence="9">
    <location>
        <begin position="4672"/>
        <end position="4687"/>
    </location>
</feature>
<feature type="region of interest" description="Disordered" evidence="9">
    <location>
        <begin position="4416"/>
        <end position="4939"/>
    </location>
</feature>
<dbReference type="Gene3D" id="3.40.50.300">
    <property type="entry name" value="P-loop containing nucleotide triphosphate hydrolases"/>
    <property type="match status" value="6"/>
</dbReference>
<feature type="compositionally biased region" description="Acidic residues" evidence="9">
    <location>
        <begin position="4915"/>
        <end position="4926"/>
    </location>
</feature>
<dbReference type="InterPro" id="IPR011704">
    <property type="entry name" value="ATPase_dyneun-rel_AAA"/>
</dbReference>
<dbReference type="InterPro" id="IPR012099">
    <property type="entry name" value="Midasin"/>
</dbReference>
<evidence type="ECO:0000256" key="2">
    <source>
        <dbReference type="ARBA" id="ARBA00004642"/>
    </source>
</evidence>
<evidence type="ECO:0000256" key="5">
    <source>
        <dbReference type="ARBA" id="ARBA00022741"/>
    </source>
</evidence>
<keyword evidence="7" id="KW-0143">Chaperone</keyword>
<reference evidence="11" key="1">
    <citation type="journal article" date="2014" name="PLoS Negl. Trop. Dis.">
        <title>An updated insight into the Sialotranscriptome of Triatoma infestans: developmental stage and geographic variations.</title>
        <authorList>
            <person name="Schwarz A."/>
            <person name="Medrano-Mercado N."/>
            <person name="Schaub G.A."/>
            <person name="Struchiner C.J."/>
            <person name="Bargues M.D."/>
            <person name="Levy M.Z."/>
            <person name="Ribeiro J.M."/>
        </authorList>
    </citation>
    <scope>NUCLEOTIDE SEQUENCE</scope>
    <source>
        <strain evidence="11">Chile</strain>
        <tissue evidence="11">Salivary glands</tissue>
    </source>
</reference>
<feature type="domain" description="AAA+ ATPase" evidence="10">
    <location>
        <begin position="1002"/>
        <end position="1148"/>
    </location>
</feature>
<accession>A0A023EZ52</accession>
<feature type="compositionally biased region" description="Acidic residues" evidence="9">
    <location>
        <begin position="4614"/>
        <end position="4637"/>
    </location>
</feature>
<evidence type="ECO:0000256" key="7">
    <source>
        <dbReference type="ARBA" id="ARBA00023186"/>
    </source>
</evidence>
<name>A0A023EZ52_TRIIF</name>
<dbReference type="InterPro" id="IPR027417">
    <property type="entry name" value="P-loop_NTPase"/>
</dbReference>
<proteinExistence type="evidence at transcript level"/>
<keyword evidence="5" id="KW-0547">Nucleotide-binding</keyword>
<evidence type="ECO:0000256" key="4">
    <source>
        <dbReference type="ARBA" id="ARBA00017143"/>
    </source>
</evidence>
<dbReference type="GO" id="GO:0005524">
    <property type="term" value="F:ATP binding"/>
    <property type="evidence" value="ECO:0007669"/>
    <property type="project" value="UniProtKB-KW"/>
</dbReference>
<keyword evidence="6" id="KW-0067">ATP-binding</keyword>
<feature type="domain" description="AAA+ ATPase" evidence="10">
    <location>
        <begin position="596"/>
        <end position="828"/>
    </location>
</feature>
<feature type="compositionally biased region" description="Acidic residues" evidence="9">
    <location>
        <begin position="4698"/>
        <end position="4713"/>
    </location>
</feature>
<dbReference type="Pfam" id="PF17867">
    <property type="entry name" value="AAA_lid_7"/>
    <property type="match status" value="3"/>
</dbReference>
<evidence type="ECO:0000256" key="3">
    <source>
        <dbReference type="ARBA" id="ARBA00007188"/>
    </source>
</evidence>
<dbReference type="FunFam" id="3.40.50.300:FF:000582">
    <property type="entry name" value="Midasin"/>
    <property type="match status" value="1"/>
</dbReference>
<protein>
    <recommendedName>
        <fullName evidence="4">Midasin</fullName>
    </recommendedName>
</protein>
<evidence type="ECO:0000259" key="10">
    <source>
        <dbReference type="SMART" id="SM00382"/>
    </source>
</evidence>
<evidence type="ECO:0000256" key="6">
    <source>
        <dbReference type="ARBA" id="ARBA00022840"/>
    </source>
</evidence>
<feature type="compositionally biased region" description="Basic and acidic residues" evidence="9">
    <location>
        <begin position="4557"/>
        <end position="4586"/>
    </location>
</feature>
<feature type="non-terminal residue" evidence="11">
    <location>
        <position position="1"/>
    </location>
</feature>
<dbReference type="GO" id="GO:0005730">
    <property type="term" value="C:nucleolus"/>
    <property type="evidence" value="ECO:0007669"/>
    <property type="project" value="UniProtKB-SubCell"/>
</dbReference>
<dbReference type="GO" id="GO:0030687">
    <property type="term" value="C:preribosome, large subunit precursor"/>
    <property type="evidence" value="ECO:0007669"/>
    <property type="project" value="TreeGrafter"/>
</dbReference>
<feature type="domain" description="AAA+ ATPase" evidence="10">
    <location>
        <begin position="262"/>
        <end position="379"/>
    </location>
</feature>
<keyword evidence="8" id="KW-0539">Nucleus</keyword>
<feature type="compositionally biased region" description="Acidic residues" evidence="9">
    <location>
        <begin position="4497"/>
        <end position="4507"/>
    </location>
</feature>
<dbReference type="PANTHER" id="PTHR48103">
    <property type="entry name" value="MIDASIN-RELATED"/>
    <property type="match status" value="1"/>
</dbReference>
<feature type="compositionally biased region" description="Basic and acidic residues" evidence="9">
    <location>
        <begin position="4688"/>
        <end position="4697"/>
    </location>
</feature>
<dbReference type="GO" id="GO:0005654">
    <property type="term" value="C:nucleoplasm"/>
    <property type="evidence" value="ECO:0007669"/>
    <property type="project" value="UniProtKB-SubCell"/>
</dbReference>
<feature type="compositionally biased region" description="Basic and acidic residues" evidence="9">
    <location>
        <begin position="4638"/>
        <end position="4671"/>
    </location>
</feature>
<feature type="compositionally biased region" description="Basic and acidic residues" evidence="9">
    <location>
        <begin position="4842"/>
        <end position="4860"/>
    </location>
</feature>
<dbReference type="SMART" id="SM00382">
    <property type="entry name" value="AAA"/>
    <property type="match status" value="5"/>
</dbReference>
<dbReference type="EMBL" id="GBBI01004214">
    <property type="protein sequence ID" value="JAC14498.1"/>
    <property type="molecule type" value="mRNA"/>
</dbReference>
<dbReference type="InterPro" id="IPR041190">
    <property type="entry name" value="Midasin_AAA_lid_5"/>
</dbReference>
<dbReference type="CDD" id="cd00009">
    <property type="entry name" value="AAA"/>
    <property type="match status" value="2"/>
</dbReference>
<dbReference type="SUPFAM" id="SSF52540">
    <property type="entry name" value="P-loop containing nucleoside triphosphate hydrolases"/>
    <property type="match status" value="6"/>
</dbReference>
<dbReference type="Pfam" id="PF17865">
    <property type="entry name" value="AAA_lid_5"/>
    <property type="match status" value="1"/>
</dbReference>
<evidence type="ECO:0000256" key="8">
    <source>
        <dbReference type="ARBA" id="ARBA00023242"/>
    </source>
</evidence>